<feature type="compositionally biased region" description="Low complexity" evidence="7">
    <location>
        <begin position="29"/>
        <end position="48"/>
    </location>
</feature>
<dbReference type="CDD" id="cd14812">
    <property type="entry name" value="bZIP_u3"/>
    <property type="match status" value="1"/>
</dbReference>
<evidence type="ECO:0000256" key="4">
    <source>
        <dbReference type="ARBA" id="ARBA00023163"/>
    </source>
</evidence>
<sequence length="517" mass="57927">MTYIKPDPDMQEEQDDLIMSYLNADYLSADTPLSPPSSTSSSSDTTGSPEKHTVDDFMLDINTSDFLVDDHWTTNTNLFNPCFPQQPQLQQHQLQQQQDLSAFPFFLSPPPMVGSQFIQPFLSSSSTGSVSDSEQPKKKRGRKKREQTQPVLAQPSLLAPKPLAPRPNTNTPELIKIEPDLSLTSITTPTTPTKETPSPPMTQEAQKAAQIQKRQERLIKNRAAALLSRKRKREHLTCLEEEKQLLVQENEALTNKVVELSNRVDALEKENAALKQHHHNPNTIINIGSNKRPLINTANKVSSKATGVVFMIMLFSFALFTLPSRTADRLTVGGGSVLEGRRQFPAIGSSHHVDYSVVNNSTDLVLIDAVRPRDLQTWINHKTDVNDIQTWSENEGQRHVYLYSPEFSQIAPTNPTHPISTSTQDLPTLSLISPYNVTENCKDQDQKYLQIDVQVLRSTVIKSQLLPLQQCDFASSLLDGLKKDLITNHQNLAQPQNVTPALIVKRDKRAKKLARVL</sequence>
<dbReference type="SMART" id="SM00338">
    <property type="entry name" value="BRLZ"/>
    <property type="match status" value="1"/>
</dbReference>
<dbReference type="Gene3D" id="1.20.5.170">
    <property type="match status" value="1"/>
</dbReference>
<accession>A0A8H7R5V3</accession>
<dbReference type="AlphaFoldDB" id="A0A8H7R5V3"/>
<evidence type="ECO:0000256" key="3">
    <source>
        <dbReference type="ARBA" id="ARBA00023125"/>
    </source>
</evidence>
<evidence type="ECO:0000313" key="10">
    <source>
        <dbReference type="Proteomes" id="UP000603453"/>
    </source>
</evidence>
<comment type="caution">
    <text evidence="9">The sequence shown here is derived from an EMBL/GenBank/DDBJ whole genome shotgun (WGS) entry which is preliminary data.</text>
</comment>
<evidence type="ECO:0000313" key="9">
    <source>
        <dbReference type="EMBL" id="KAG2204992.1"/>
    </source>
</evidence>
<evidence type="ECO:0000256" key="2">
    <source>
        <dbReference type="ARBA" id="ARBA00023015"/>
    </source>
</evidence>
<keyword evidence="2" id="KW-0805">Transcription regulation</keyword>
<comment type="subcellular location">
    <subcellularLocation>
        <location evidence="1">Membrane</location>
        <topology evidence="1">Single-pass membrane protein</topology>
    </subcellularLocation>
</comment>
<feature type="region of interest" description="Disordered" evidence="7">
    <location>
        <begin position="29"/>
        <end position="53"/>
    </location>
</feature>
<proteinExistence type="predicted"/>
<evidence type="ECO:0000256" key="1">
    <source>
        <dbReference type="ARBA" id="ARBA00004167"/>
    </source>
</evidence>
<dbReference type="GO" id="GO:0000978">
    <property type="term" value="F:RNA polymerase II cis-regulatory region sequence-specific DNA binding"/>
    <property type="evidence" value="ECO:0007669"/>
    <property type="project" value="TreeGrafter"/>
</dbReference>
<dbReference type="PROSITE" id="PS50217">
    <property type="entry name" value="BZIP"/>
    <property type="match status" value="1"/>
</dbReference>
<dbReference type="PANTHER" id="PTHR46164:SF3">
    <property type="entry name" value="ATF6, ISOFORM C"/>
    <property type="match status" value="1"/>
</dbReference>
<dbReference type="PANTHER" id="PTHR46164">
    <property type="entry name" value="ATF6, ISOFORM C"/>
    <property type="match status" value="1"/>
</dbReference>
<organism evidence="9 10">
    <name type="scientific">Mucor saturninus</name>
    <dbReference type="NCBI Taxonomy" id="64648"/>
    <lineage>
        <taxon>Eukaryota</taxon>
        <taxon>Fungi</taxon>
        <taxon>Fungi incertae sedis</taxon>
        <taxon>Mucoromycota</taxon>
        <taxon>Mucoromycotina</taxon>
        <taxon>Mucoromycetes</taxon>
        <taxon>Mucorales</taxon>
        <taxon>Mucorineae</taxon>
        <taxon>Mucoraceae</taxon>
        <taxon>Mucor</taxon>
    </lineage>
</organism>
<dbReference type="InterPro" id="IPR051882">
    <property type="entry name" value="ATF_bZIP_TF"/>
</dbReference>
<evidence type="ECO:0000256" key="6">
    <source>
        <dbReference type="SAM" id="Coils"/>
    </source>
</evidence>
<feature type="domain" description="BZIP" evidence="8">
    <location>
        <begin position="211"/>
        <end position="274"/>
    </location>
</feature>
<dbReference type="OrthoDB" id="674948at2759"/>
<dbReference type="GO" id="GO:0016020">
    <property type="term" value="C:membrane"/>
    <property type="evidence" value="ECO:0007669"/>
    <property type="project" value="UniProtKB-SubCell"/>
</dbReference>
<dbReference type="InterPro" id="IPR046347">
    <property type="entry name" value="bZIP_sf"/>
</dbReference>
<gene>
    <name evidence="9" type="ORF">INT47_002616</name>
</gene>
<protein>
    <recommendedName>
        <fullName evidence="8">BZIP domain-containing protein</fullName>
    </recommendedName>
</protein>
<keyword evidence="10" id="KW-1185">Reference proteome</keyword>
<dbReference type="SUPFAM" id="SSF57959">
    <property type="entry name" value="Leucine zipper domain"/>
    <property type="match status" value="1"/>
</dbReference>
<reference evidence="9" key="1">
    <citation type="submission" date="2020-12" db="EMBL/GenBank/DDBJ databases">
        <title>Metabolic potential, ecology and presence of endohyphal bacteria is reflected in genomic diversity of Mucoromycotina.</title>
        <authorList>
            <person name="Muszewska A."/>
            <person name="Okrasinska A."/>
            <person name="Steczkiewicz K."/>
            <person name="Drgas O."/>
            <person name="Orlowska M."/>
            <person name="Perlinska-Lenart U."/>
            <person name="Aleksandrzak-Piekarczyk T."/>
            <person name="Szatraj K."/>
            <person name="Zielenkiewicz U."/>
            <person name="Pilsyk S."/>
            <person name="Malc E."/>
            <person name="Mieczkowski P."/>
            <person name="Kruszewska J.S."/>
            <person name="Biernat P."/>
            <person name="Pawlowska J."/>
        </authorList>
    </citation>
    <scope>NUCLEOTIDE SEQUENCE</scope>
    <source>
        <strain evidence="9">WA0000017839</strain>
    </source>
</reference>
<evidence type="ECO:0000256" key="5">
    <source>
        <dbReference type="ARBA" id="ARBA00023242"/>
    </source>
</evidence>
<feature type="region of interest" description="Disordered" evidence="7">
    <location>
        <begin position="117"/>
        <end position="209"/>
    </location>
</feature>
<feature type="coiled-coil region" evidence="6">
    <location>
        <begin position="229"/>
        <end position="277"/>
    </location>
</feature>
<name>A0A8H7R5V3_9FUNG</name>
<dbReference type="Proteomes" id="UP000603453">
    <property type="component" value="Unassembled WGS sequence"/>
</dbReference>
<keyword evidence="5" id="KW-0539">Nucleus</keyword>
<dbReference type="GO" id="GO:0030968">
    <property type="term" value="P:endoplasmic reticulum unfolded protein response"/>
    <property type="evidence" value="ECO:0007669"/>
    <property type="project" value="TreeGrafter"/>
</dbReference>
<dbReference type="GO" id="GO:0005634">
    <property type="term" value="C:nucleus"/>
    <property type="evidence" value="ECO:0007669"/>
    <property type="project" value="TreeGrafter"/>
</dbReference>
<keyword evidence="4" id="KW-0804">Transcription</keyword>
<feature type="compositionally biased region" description="Low complexity" evidence="7">
    <location>
        <begin position="123"/>
        <end position="133"/>
    </location>
</feature>
<evidence type="ECO:0000256" key="7">
    <source>
        <dbReference type="SAM" id="MobiDB-lite"/>
    </source>
</evidence>
<dbReference type="InterPro" id="IPR004827">
    <property type="entry name" value="bZIP"/>
</dbReference>
<keyword evidence="6" id="KW-0175">Coiled coil</keyword>
<keyword evidence="3" id="KW-0238">DNA-binding</keyword>
<feature type="compositionally biased region" description="Low complexity" evidence="7">
    <location>
        <begin position="182"/>
        <end position="196"/>
    </location>
</feature>
<dbReference type="Pfam" id="PF00170">
    <property type="entry name" value="bZIP_1"/>
    <property type="match status" value="1"/>
</dbReference>
<dbReference type="GO" id="GO:0000981">
    <property type="term" value="F:DNA-binding transcription factor activity, RNA polymerase II-specific"/>
    <property type="evidence" value="ECO:0007669"/>
    <property type="project" value="TreeGrafter"/>
</dbReference>
<dbReference type="EMBL" id="JAEPRD010000040">
    <property type="protein sequence ID" value="KAG2204992.1"/>
    <property type="molecule type" value="Genomic_DNA"/>
</dbReference>
<evidence type="ECO:0000259" key="8">
    <source>
        <dbReference type="PROSITE" id="PS50217"/>
    </source>
</evidence>